<proteinExistence type="predicted"/>
<reference evidence="6" key="1">
    <citation type="submission" date="2009-06" db="EMBL/GenBank/DDBJ databases">
        <authorList>
            <consortium name="US DOE Joint Genome Institute (JGI-PGF)"/>
            <person name="Lucas S."/>
            <person name="Copeland A."/>
            <person name="Lapidus A."/>
            <person name="Glavina del Rio T."/>
            <person name="Dalin E."/>
            <person name="Tice H."/>
            <person name="Bruce D."/>
            <person name="Goodwin L."/>
            <person name="Pitluck S."/>
            <person name="Kyrpides N."/>
            <person name="Mavromatis K."/>
            <person name="Ivanova N."/>
            <person name="Saunders E."/>
            <person name="Brettin T."/>
            <person name="Detter J.C."/>
            <person name="Han C."/>
            <person name="Larimer F."/>
            <person name="Land M."/>
            <person name="Hauser L."/>
            <person name="Markowitz V."/>
            <person name="Cheng J.-F."/>
            <person name="Hugenholtz P."/>
            <person name="Woyke T."/>
            <person name="Wu D."/>
            <person name="Gronow S."/>
            <person name="Klenk H.-P."/>
            <person name="Eisen J.A."/>
        </authorList>
    </citation>
    <scope>NUCLEOTIDE SEQUENCE</scope>
    <source>
        <strain evidence="6">Eklund 17B</strain>
    </source>
</reference>
<dbReference type="PANTHER" id="PTHR43585:SF2">
    <property type="entry name" value="ATP-GRASP ENZYME FSQD"/>
    <property type="match status" value="1"/>
</dbReference>
<dbReference type="GO" id="GO:0005524">
    <property type="term" value="F:ATP binding"/>
    <property type="evidence" value="ECO:0007669"/>
    <property type="project" value="UniProtKB-UniRule"/>
</dbReference>
<evidence type="ECO:0000313" key="6">
    <source>
        <dbReference type="EMBL" id="ACD23794.1"/>
    </source>
</evidence>
<accession>U4P9M7</accession>
<dbReference type="PATRIC" id="fig|935198.13.peg.3205"/>
<evidence type="ECO:0000256" key="4">
    <source>
        <dbReference type="PROSITE-ProRule" id="PRU00409"/>
    </source>
</evidence>
<evidence type="ECO:0000256" key="3">
    <source>
        <dbReference type="ARBA" id="ARBA00022840"/>
    </source>
</evidence>
<accession>B2TQG9</accession>
<dbReference type="GO" id="GO:0046872">
    <property type="term" value="F:metal ion binding"/>
    <property type="evidence" value="ECO:0007669"/>
    <property type="project" value="InterPro"/>
</dbReference>
<dbReference type="Gene3D" id="3.30.470.20">
    <property type="entry name" value="ATP-grasp fold, B domain"/>
    <property type="match status" value="1"/>
</dbReference>
<reference evidence="6" key="2">
    <citation type="submission" date="2009-08" db="EMBL/GenBank/DDBJ databases">
        <authorList>
            <person name="Shrivastava S."/>
            <person name="Brinkac L.M."/>
            <person name="Dodson R.J."/>
            <person name="Harkins D.M."/>
            <person name="Durkin A.S."/>
            <person name="Sutton G."/>
        </authorList>
    </citation>
    <scope>NUCLEOTIDE SEQUENCE</scope>
    <source>
        <strain evidence="6">Eklund 17B</strain>
    </source>
</reference>
<feature type="domain" description="ATP-grasp" evidence="5">
    <location>
        <begin position="108"/>
        <end position="300"/>
    </location>
</feature>
<sequence>MKDKIIIIGANEFQNQLILKAKERGIEAHVFAWKDGSIGEYTADKFYPISIIEKESILEEAKKISPNAVVSIASDLAMVTVNYIANSLQLVCNSNECTLISTNKFEMRKVFYKNNIPSPKFIYITKDTNLEELIIDYPVIVKPTDRSGSRGINKVYNLQEMKYAVKEAIEVSFNKEALIEEFAEGREFSVEYISENGKHNFLAITEKFTTGEPHFIETAHMQPARITREQEEKIKEIIPQALTALKIKNGASHSELKIDENNNIKIIEIGARMGGDCIGSDLVQISTGYDFVNMVIDIAIGEKLNFIKISEPKVALIKFIFNKEDYEILQSIKKTNNDKLYRISEIGDIESRDVTDSSTRFGYFILSCNTVEEGLKLLNLDME</sequence>
<dbReference type="EMBL" id="CP001056">
    <property type="protein sequence ID" value="ACD23794.1"/>
    <property type="molecule type" value="Genomic_DNA"/>
</dbReference>
<dbReference type="AlphaFoldDB" id="B2TQG9"/>
<name>B2TQG9_CLOBB</name>
<keyword evidence="1 6" id="KW-0436">Ligase</keyword>
<dbReference type="Pfam" id="PF13535">
    <property type="entry name" value="ATP-grasp_4"/>
    <property type="match status" value="1"/>
</dbReference>
<dbReference type="KEGG" id="cbk:CLL_A3240"/>
<dbReference type="InterPro" id="IPR052032">
    <property type="entry name" value="ATP-dep_AA_Ligase"/>
</dbReference>
<keyword evidence="2 4" id="KW-0547">Nucleotide-binding</keyword>
<dbReference type="HOGENOM" id="CLU_029016_5_0_9"/>
<evidence type="ECO:0000256" key="2">
    <source>
        <dbReference type="ARBA" id="ARBA00022741"/>
    </source>
</evidence>
<dbReference type="EC" id="6.3.4.-" evidence="6"/>
<dbReference type="PANTHER" id="PTHR43585">
    <property type="entry name" value="FUMIPYRROLE BIOSYNTHESIS PROTEIN C"/>
    <property type="match status" value="1"/>
</dbReference>
<dbReference type="InterPro" id="IPR013815">
    <property type="entry name" value="ATP_grasp_subdomain_1"/>
</dbReference>
<dbReference type="PROSITE" id="PS50975">
    <property type="entry name" value="ATP_GRASP"/>
    <property type="match status" value="1"/>
</dbReference>
<evidence type="ECO:0000256" key="1">
    <source>
        <dbReference type="ARBA" id="ARBA00022598"/>
    </source>
</evidence>
<gene>
    <name evidence="6" type="ordered locus">CLL_A3240</name>
</gene>
<protein>
    <submittedName>
        <fullName evidence="6">Phosphoribosylglycinamide synthetase family protein</fullName>
        <ecNumber evidence="6">6.3.4.-</ecNumber>
    </submittedName>
</protein>
<dbReference type="GO" id="GO:0016874">
    <property type="term" value="F:ligase activity"/>
    <property type="evidence" value="ECO:0007669"/>
    <property type="project" value="UniProtKB-KW"/>
</dbReference>
<dbReference type="Gene3D" id="3.40.50.20">
    <property type="match status" value="1"/>
</dbReference>
<keyword evidence="3 4" id="KW-0067">ATP-binding</keyword>
<dbReference type="SUPFAM" id="SSF56059">
    <property type="entry name" value="Glutathione synthetase ATP-binding domain-like"/>
    <property type="match status" value="1"/>
</dbReference>
<dbReference type="InterPro" id="IPR011761">
    <property type="entry name" value="ATP-grasp"/>
</dbReference>
<dbReference type="Gene3D" id="3.30.1490.20">
    <property type="entry name" value="ATP-grasp fold, A domain"/>
    <property type="match status" value="1"/>
</dbReference>
<organism evidence="6">
    <name type="scientific">Clostridium botulinum (strain Eklund 17B / Type B)</name>
    <dbReference type="NCBI Taxonomy" id="935198"/>
    <lineage>
        <taxon>Bacteria</taxon>
        <taxon>Bacillati</taxon>
        <taxon>Bacillota</taxon>
        <taxon>Clostridia</taxon>
        <taxon>Eubacteriales</taxon>
        <taxon>Clostridiaceae</taxon>
        <taxon>Clostridium</taxon>
    </lineage>
</organism>
<evidence type="ECO:0000259" key="5">
    <source>
        <dbReference type="PROSITE" id="PS50975"/>
    </source>
</evidence>